<dbReference type="EMBL" id="CACVBM020001064">
    <property type="protein sequence ID" value="CAA7028220.1"/>
    <property type="molecule type" value="Genomic_DNA"/>
</dbReference>
<evidence type="ECO:0008006" key="3">
    <source>
        <dbReference type="Google" id="ProtNLM"/>
    </source>
</evidence>
<protein>
    <recommendedName>
        <fullName evidence="3">Reverse transcriptase Ty1/copia-type domain-containing protein</fullName>
    </recommendedName>
</protein>
<dbReference type="SUPFAM" id="SSF56672">
    <property type="entry name" value="DNA/RNA polymerases"/>
    <property type="match status" value="1"/>
</dbReference>
<dbReference type="PANTHER" id="PTHR11439:SF491">
    <property type="entry name" value="INTEGRASE CATALYTIC DOMAIN-CONTAINING PROTEIN"/>
    <property type="match status" value="1"/>
</dbReference>
<organism evidence="1 2">
    <name type="scientific">Microthlaspi erraticum</name>
    <dbReference type="NCBI Taxonomy" id="1685480"/>
    <lineage>
        <taxon>Eukaryota</taxon>
        <taxon>Viridiplantae</taxon>
        <taxon>Streptophyta</taxon>
        <taxon>Embryophyta</taxon>
        <taxon>Tracheophyta</taxon>
        <taxon>Spermatophyta</taxon>
        <taxon>Magnoliopsida</taxon>
        <taxon>eudicotyledons</taxon>
        <taxon>Gunneridae</taxon>
        <taxon>Pentapetalae</taxon>
        <taxon>rosids</taxon>
        <taxon>malvids</taxon>
        <taxon>Brassicales</taxon>
        <taxon>Brassicaceae</taxon>
        <taxon>Coluteocarpeae</taxon>
        <taxon>Microthlaspi</taxon>
    </lineage>
</organism>
<dbReference type="AlphaFoldDB" id="A0A6D2IH76"/>
<accession>A0A6D2IH76</accession>
<dbReference type="Proteomes" id="UP000467841">
    <property type="component" value="Unassembled WGS sequence"/>
</dbReference>
<keyword evidence="2" id="KW-1185">Reference proteome</keyword>
<comment type="caution">
    <text evidence="1">The sequence shown here is derived from an EMBL/GenBank/DDBJ whole genome shotgun (WGS) entry which is preliminary data.</text>
</comment>
<name>A0A6D2IH76_9BRAS</name>
<evidence type="ECO:0000313" key="1">
    <source>
        <dbReference type="EMBL" id="CAA7028220.1"/>
    </source>
</evidence>
<evidence type="ECO:0000313" key="2">
    <source>
        <dbReference type="Proteomes" id="UP000467841"/>
    </source>
</evidence>
<gene>
    <name evidence="1" type="ORF">MERR_LOCUS15455</name>
</gene>
<dbReference type="InterPro" id="IPR043502">
    <property type="entry name" value="DNA/RNA_pol_sf"/>
</dbReference>
<dbReference type="OrthoDB" id="418757at2759"/>
<dbReference type="CDD" id="cd09272">
    <property type="entry name" value="RNase_HI_RT_Ty1"/>
    <property type="match status" value="1"/>
</dbReference>
<reference evidence="1" key="1">
    <citation type="submission" date="2020-01" db="EMBL/GenBank/DDBJ databases">
        <authorList>
            <person name="Mishra B."/>
        </authorList>
    </citation>
    <scope>NUCLEOTIDE SEQUENCE [LARGE SCALE GENOMIC DNA]</scope>
</reference>
<sequence>MEITRDRVKGTLTISQEGYVKKVLGNFGMDQSKPVATAMGAHFTFTAATEEELQDQQEDMEKIPYQSAVGSLMYAMIGTRPDLAYSVGLVCRFMTNPIKEHWLGVKWIMRYMNGTSDMKISYRNEGDFVLKGYCDSDYAADMDKRRSISGIVFTLGGNRISWKSSLQKTVALSTTEAEYVALADAAKEAVWLKGLMNELGFKQEAVDIYCDSQSAIALVKNAVHHERTKHIDVKLHFLRDLISMAKIRVLKIATDTIQLIFSQRFFQWASFKMLWSCSEFQRSDSAH</sequence>
<proteinExistence type="predicted"/>
<dbReference type="PANTHER" id="PTHR11439">
    <property type="entry name" value="GAG-POL-RELATED RETROTRANSPOSON"/>
    <property type="match status" value="1"/>
</dbReference>